<feature type="domain" description="Metallo-beta-lactamase" evidence="1">
    <location>
        <begin position="85"/>
        <end position="231"/>
    </location>
</feature>
<dbReference type="PANTHER" id="PTHR36839:SF1">
    <property type="entry name" value="METALLO-BETA-LACTAMASE FAMILY PROTEIN (AFU_ORTHOLOGUE AFUA_5G12770)"/>
    <property type="match status" value="1"/>
</dbReference>
<evidence type="ECO:0000259" key="1">
    <source>
        <dbReference type="SMART" id="SM00849"/>
    </source>
</evidence>
<dbReference type="OrthoDB" id="17458at2759"/>
<dbReference type="Proteomes" id="UP000018144">
    <property type="component" value="Unassembled WGS sequence"/>
</dbReference>
<proteinExistence type="predicted"/>
<evidence type="ECO:0000313" key="3">
    <source>
        <dbReference type="Proteomes" id="UP000018144"/>
    </source>
</evidence>
<dbReference type="EMBL" id="HF935439">
    <property type="protein sequence ID" value="CCX30368.1"/>
    <property type="molecule type" value="Genomic_DNA"/>
</dbReference>
<sequence>MLATTTLDLPICTTCGTQFGPTQDPKTQPFGCRICADPRQFVLPSGTTYTTLTSLQSTHQNQIELLAPSNPNIYHIHTTPKFGIGQRCFFIKTPAGNVLFDLIALLDSSTVDFINSHGGLKAIVISHPHYYTTHLAWSEVFSCPVYVAPEDKEWLSVSEEGGNYHWLNQQHSEVIPGITAIKVGGHFPGSLCLHIAGHLVGDDSDSKGRLLIADSLVTVPSAKGPYQHPPKGVASYAFMWSIPNMIPMPVEDIKNIGRALEPYSFNWTHGAFPGLDVTGNDVKQRVRDSIEIAVGWMLKGTKVQD</sequence>
<protein>
    <submittedName>
        <fullName evidence="2">Similar to Uncharacterized protein ymaE acc. no. O31787</fullName>
    </submittedName>
</protein>
<dbReference type="AlphaFoldDB" id="U4LET6"/>
<dbReference type="OMA" id="ICADERQ"/>
<dbReference type="SUPFAM" id="SSF56281">
    <property type="entry name" value="Metallo-hydrolase/oxidoreductase"/>
    <property type="match status" value="1"/>
</dbReference>
<keyword evidence="3" id="KW-1185">Reference proteome</keyword>
<name>U4LET6_PYROM</name>
<evidence type="ECO:0000313" key="2">
    <source>
        <dbReference type="EMBL" id="CCX30368.1"/>
    </source>
</evidence>
<dbReference type="STRING" id="1076935.U4LET6"/>
<gene>
    <name evidence="2" type="ORF">PCON_08565</name>
</gene>
<dbReference type="SMART" id="SM00849">
    <property type="entry name" value="Lactamase_B"/>
    <property type="match status" value="1"/>
</dbReference>
<organism evidence="2 3">
    <name type="scientific">Pyronema omphalodes (strain CBS 100304)</name>
    <name type="common">Pyronema confluens</name>
    <dbReference type="NCBI Taxonomy" id="1076935"/>
    <lineage>
        <taxon>Eukaryota</taxon>
        <taxon>Fungi</taxon>
        <taxon>Dikarya</taxon>
        <taxon>Ascomycota</taxon>
        <taxon>Pezizomycotina</taxon>
        <taxon>Pezizomycetes</taxon>
        <taxon>Pezizales</taxon>
        <taxon>Pyronemataceae</taxon>
        <taxon>Pyronema</taxon>
    </lineage>
</organism>
<dbReference type="eggNOG" id="ENOG502S0TT">
    <property type="taxonomic scope" value="Eukaryota"/>
</dbReference>
<dbReference type="PANTHER" id="PTHR36839">
    <property type="entry name" value="METALLO-BETA-LACTAMASE FAMILY PROTEIN (AFU_ORTHOLOGUE AFUA_5G12770)"/>
    <property type="match status" value="1"/>
</dbReference>
<reference evidence="2 3" key="1">
    <citation type="journal article" date="2013" name="PLoS Genet.">
        <title>The genome and development-dependent transcriptomes of Pyronema confluens: a window into fungal evolution.</title>
        <authorList>
            <person name="Traeger S."/>
            <person name="Altegoer F."/>
            <person name="Freitag M."/>
            <person name="Gabaldon T."/>
            <person name="Kempken F."/>
            <person name="Kumar A."/>
            <person name="Marcet-Houben M."/>
            <person name="Poggeler S."/>
            <person name="Stajich J.E."/>
            <person name="Nowrousian M."/>
        </authorList>
    </citation>
    <scope>NUCLEOTIDE SEQUENCE [LARGE SCALE GENOMIC DNA]</scope>
    <source>
        <strain evidence="3">CBS 100304</strain>
        <tissue evidence="2">Vegetative mycelium</tissue>
    </source>
</reference>
<accession>U4LET6</accession>
<dbReference type="InterPro" id="IPR001279">
    <property type="entry name" value="Metallo-B-lactamas"/>
</dbReference>
<dbReference type="Gene3D" id="3.60.15.10">
    <property type="entry name" value="Ribonuclease Z/Hydroxyacylglutathione hydrolase-like"/>
    <property type="match status" value="1"/>
</dbReference>
<dbReference type="InterPro" id="IPR036866">
    <property type="entry name" value="RibonucZ/Hydroxyglut_hydro"/>
</dbReference>